<dbReference type="InterPro" id="IPR054722">
    <property type="entry name" value="PolX-like_BBD"/>
</dbReference>
<proteinExistence type="predicted"/>
<sequence length="105" mass="11701">MASDEGLFRDLDSSFVSKVKIGNRNLIEARSTGNVVISTHSGNKTILDVLFIPDIDQNLLSVGQLIEKGYSLIFKNNSYVIEDSLGQELVTVAMTERCFMLDSWK</sequence>
<keyword evidence="3" id="KW-1185">Reference proteome</keyword>
<dbReference type="OrthoDB" id="1002630at2759"/>
<evidence type="ECO:0000313" key="3">
    <source>
        <dbReference type="Proteomes" id="UP000828251"/>
    </source>
</evidence>
<comment type="caution">
    <text evidence="2">The sequence shown here is derived from an EMBL/GenBank/DDBJ whole genome shotgun (WGS) entry which is preliminary data.</text>
</comment>
<protein>
    <recommendedName>
        <fullName evidence="1">Retrovirus-related Pol polyprotein from transposon TNT 1-94-like beta-barrel domain-containing protein</fullName>
    </recommendedName>
</protein>
<reference evidence="2 3" key="1">
    <citation type="journal article" date="2021" name="Plant Biotechnol. J.">
        <title>Multi-omics assisted identification of the key and species-specific regulatory components of drought-tolerant mechanisms in Gossypium stocksii.</title>
        <authorList>
            <person name="Yu D."/>
            <person name="Ke L."/>
            <person name="Zhang D."/>
            <person name="Wu Y."/>
            <person name="Sun Y."/>
            <person name="Mei J."/>
            <person name="Sun J."/>
            <person name="Sun Y."/>
        </authorList>
    </citation>
    <scope>NUCLEOTIDE SEQUENCE [LARGE SCALE GENOMIC DNA]</scope>
    <source>
        <strain evidence="3">cv. E1</strain>
        <tissue evidence="2">Leaf</tissue>
    </source>
</reference>
<organism evidence="2 3">
    <name type="scientific">Gossypium stocksii</name>
    <dbReference type="NCBI Taxonomy" id="47602"/>
    <lineage>
        <taxon>Eukaryota</taxon>
        <taxon>Viridiplantae</taxon>
        <taxon>Streptophyta</taxon>
        <taxon>Embryophyta</taxon>
        <taxon>Tracheophyta</taxon>
        <taxon>Spermatophyta</taxon>
        <taxon>Magnoliopsida</taxon>
        <taxon>eudicotyledons</taxon>
        <taxon>Gunneridae</taxon>
        <taxon>Pentapetalae</taxon>
        <taxon>rosids</taxon>
        <taxon>malvids</taxon>
        <taxon>Malvales</taxon>
        <taxon>Malvaceae</taxon>
        <taxon>Malvoideae</taxon>
        <taxon>Gossypium</taxon>
    </lineage>
</organism>
<dbReference type="Proteomes" id="UP000828251">
    <property type="component" value="Unassembled WGS sequence"/>
</dbReference>
<evidence type="ECO:0000313" key="2">
    <source>
        <dbReference type="EMBL" id="KAH1056007.1"/>
    </source>
</evidence>
<dbReference type="Pfam" id="PF22936">
    <property type="entry name" value="Pol_BBD"/>
    <property type="match status" value="1"/>
</dbReference>
<accession>A0A9D3URC4</accession>
<evidence type="ECO:0000259" key="1">
    <source>
        <dbReference type="Pfam" id="PF22936"/>
    </source>
</evidence>
<name>A0A9D3URC4_9ROSI</name>
<feature type="domain" description="Retrovirus-related Pol polyprotein from transposon TNT 1-94-like beta-barrel" evidence="1">
    <location>
        <begin position="1"/>
        <end position="70"/>
    </location>
</feature>
<dbReference type="AlphaFoldDB" id="A0A9D3URC4"/>
<gene>
    <name evidence="2" type="ORF">J1N35_034072</name>
</gene>
<dbReference type="EMBL" id="JAIQCV010000010">
    <property type="protein sequence ID" value="KAH1056007.1"/>
    <property type="molecule type" value="Genomic_DNA"/>
</dbReference>